<keyword evidence="9" id="KW-0119">Carbohydrate metabolism</keyword>
<dbReference type="InterPro" id="IPR018011">
    <property type="entry name" value="Carb_sulfotrans_8-10"/>
</dbReference>
<dbReference type="EC" id="2.8.2.-" evidence="9"/>
<name>A0AAE1CQZ0_9GAST</name>
<feature type="compositionally biased region" description="Low complexity" evidence="10">
    <location>
        <begin position="450"/>
        <end position="496"/>
    </location>
</feature>
<feature type="region of interest" description="Disordered" evidence="10">
    <location>
        <begin position="432"/>
        <end position="496"/>
    </location>
</feature>
<evidence type="ECO:0000256" key="9">
    <source>
        <dbReference type="RuleBase" id="RU364020"/>
    </source>
</evidence>
<comment type="caution">
    <text evidence="11">The sequence shown here is derived from an EMBL/GenBank/DDBJ whole genome shotgun (WGS) entry which is preliminary data.</text>
</comment>
<keyword evidence="5 9" id="KW-1133">Transmembrane helix</keyword>
<keyword evidence="12" id="KW-1185">Reference proteome</keyword>
<feature type="transmembrane region" description="Helical" evidence="9">
    <location>
        <begin position="12"/>
        <end position="32"/>
    </location>
</feature>
<keyword evidence="3 9" id="KW-0808">Transferase</keyword>
<evidence type="ECO:0000256" key="2">
    <source>
        <dbReference type="ARBA" id="ARBA00006339"/>
    </source>
</evidence>
<keyword evidence="8 9" id="KW-0325">Glycoprotein</keyword>
<evidence type="ECO:0000256" key="3">
    <source>
        <dbReference type="ARBA" id="ARBA00022679"/>
    </source>
</evidence>
<keyword evidence="4 9" id="KW-0812">Transmembrane</keyword>
<evidence type="ECO:0000313" key="12">
    <source>
        <dbReference type="Proteomes" id="UP001283361"/>
    </source>
</evidence>
<sequence>MFPRRLRSVPFLCFLGCGLWVWHWIYVSGLFVSPRNHYSTRHRNEKTVERIAASTRTQTPDSHGTWAAELSSRRRRYETVCNKTARQTLPAGHDRITGKQILASFAHNISMCFIPKTGSTYWKRAFHFINAKTEVDQNISLSQITRMFVHHVSKGDGIFYSLSENSDRLQRTTRAMFVREPLSRLWAVYLDKFVLPDSWLDHGLRILHRRRWQALHRGVCFVLICVEVVFTNDSTCGILGLKQQRYLSYHPCHTRFFCIHRRQTENLSCPIDVTFTEFLQYALVNQDSHWSPIHVTCDPCIFRPHIVGKVETFERDRDYILNISGLTSITSRDATHEMSKNSSERIQSTSSSLNSLSKYSNTSTSLTAAGSTFTATRLTLIPTSTSKQATFSSASQSPNTDIPTQTSSASDSLLKVPKSMSLMSQPSNLISVLSSTSLPPPATPSPPPSLSSSPPSSTSSLTLPTSPVLRPPLNKSFSPMPSLSLSSPPMTLLSSSQTSPLLEAFKTSSKQKTTRESKSPTTSFTQRCEEEMFLLTDYHIRKWHMFPSLQNCLSLKDLTHRLLTVFQLNGYIPKELTGSKTSATHFPKADSFSLKINFDRIENTCGTKNMRAIPKCVRIVHEEFLGLRDKVTDAELTQGRWLSLREKHCREAYNMVPTWIKEKIVHVFHRDFQLFGYHMPAFK</sequence>
<dbReference type="EMBL" id="JAWDGP010007151">
    <property type="protein sequence ID" value="KAK3729251.1"/>
    <property type="molecule type" value="Genomic_DNA"/>
</dbReference>
<dbReference type="GO" id="GO:0008146">
    <property type="term" value="F:sulfotransferase activity"/>
    <property type="evidence" value="ECO:0007669"/>
    <property type="project" value="InterPro"/>
</dbReference>
<keyword evidence="6 9" id="KW-0333">Golgi apparatus</keyword>
<feature type="region of interest" description="Disordered" evidence="10">
    <location>
        <begin position="386"/>
        <end position="412"/>
    </location>
</feature>
<evidence type="ECO:0000256" key="7">
    <source>
        <dbReference type="ARBA" id="ARBA00023136"/>
    </source>
</evidence>
<dbReference type="PANTHER" id="PTHR12137:SF54">
    <property type="entry name" value="CARBOHYDRATE SULFOTRANSFERASE"/>
    <property type="match status" value="1"/>
</dbReference>
<evidence type="ECO:0000256" key="6">
    <source>
        <dbReference type="ARBA" id="ARBA00023034"/>
    </source>
</evidence>
<keyword evidence="7 9" id="KW-0472">Membrane</keyword>
<gene>
    <name evidence="11" type="ORF">RRG08_008578</name>
</gene>
<dbReference type="GO" id="GO:0000139">
    <property type="term" value="C:Golgi membrane"/>
    <property type="evidence" value="ECO:0007669"/>
    <property type="project" value="UniProtKB-SubCell"/>
</dbReference>
<dbReference type="GO" id="GO:0016051">
    <property type="term" value="P:carbohydrate biosynthetic process"/>
    <property type="evidence" value="ECO:0007669"/>
    <property type="project" value="InterPro"/>
</dbReference>
<reference evidence="11" key="1">
    <citation type="journal article" date="2023" name="G3 (Bethesda)">
        <title>A reference genome for the long-term kleptoplast-retaining sea slug Elysia crispata morphotype clarki.</title>
        <authorList>
            <person name="Eastman K.E."/>
            <person name="Pendleton A.L."/>
            <person name="Shaikh M.A."/>
            <person name="Suttiyut T."/>
            <person name="Ogas R."/>
            <person name="Tomko P."/>
            <person name="Gavelis G."/>
            <person name="Widhalm J.R."/>
            <person name="Wisecaver J.H."/>
        </authorList>
    </citation>
    <scope>NUCLEOTIDE SEQUENCE</scope>
    <source>
        <strain evidence="11">ECLA1</strain>
    </source>
</reference>
<comment type="similarity">
    <text evidence="2 9">Belongs to the sulfotransferase 2 family.</text>
</comment>
<protein>
    <recommendedName>
        <fullName evidence="9">Carbohydrate sulfotransferase</fullName>
        <ecNumber evidence="9">2.8.2.-</ecNumber>
    </recommendedName>
</protein>
<dbReference type="Pfam" id="PF03567">
    <property type="entry name" value="Sulfotransfer_2"/>
    <property type="match status" value="1"/>
</dbReference>
<dbReference type="Proteomes" id="UP001283361">
    <property type="component" value="Unassembled WGS sequence"/>
</dbReference>
<evidence type="ECO:0000313" key="11">
    <source>
        <dbReference type="EMBL" id="KAK3729251.1"/>
    </source>
</evidence>
<dbReference type="PANTHER" id="PTHR12137">
    <property type="entry name" value="CARBOHYDRATE SULFOTRANSFERASE"/>
    <property type="match status" value="1"/>
</dbReference>
<feature type="compositionally biased region" description="Basic and acidic residues" evidence="10">
    <location>
        <begin position="333"/>
        <end position="343"/>
    </location>
</feature>
<feature type="compositionally biased region" description="Pro residues" evidence="10">
    <location>
        <begin position="438"/>
        <end position="449"/>
    </location>
</feature>
<proteinExistence type="inferred from homology"/>
<feature type="region of interest" description="Disordered" evidence="10">
    <location>
        <begin position="333"/>
        <end position="354"/>
    </location>
</feature>
<evidence type="ECO:0000256" key="8">
    <source>
        <dbReference type="ARBA" id="ARBA00023180"/>
    </source>
</evidence>
<evidence type="ECO:0000256" key="5">
    <source>
        <dbReference type="ARBA" id="ARBA00022989"/>
    </source>
</evidence>
<evidence type="ECO:0000256" key="4">
    <source>
        <dbReference type="ARBA" id="ARBA00022692"/>
    </source>
</evidence>
<comment type="subcellular location">
    <subcellularLocation>
        <location evidence="1 9">Golgi apparatus membrane</location>
        <topology evidence="1 9">Single-pass type II membrane protein</topology>
    </subcellularLocation>
</comment>
<accession>A0AAE1CQZ0</accession>
<dbReference type="AlphaFoldDB" id="A0AAE1CQZ0"/>
<feature type="compositionally biased region" description="Polar residues" evidence="10">
    <location>
        <begin position="386"/>
        <end position="411"/>
    </location>
</feature>
<keyword evidence="9" id="KW-0735">Signal-anchor</keyword>
<organism evidence="11 12">
    <name type="scientific">Elysia crispata</name>
    <name type="common">lettuce slug</name>
    <dbReference type="NCBI Taxonomy" id="231223"/>
    <lineage>
        <taxon>Eukaryota</taxon>
        <taxon>Metazoa</taxon>
        <taxon>Spiralia</taxon>
        <taxon>Lophotrochozoa</taxon>
        <taxon>Mollusca</taxon>
        <taxon>Gastropoda</taxon>
        <taxon>Heterobranchia</taxon>
        <taxon>Euthyneura</taxon>
        <taxon>Panpulmonata</taxon>
        <taxon>Sacoglossa</taxon>
        <taxon>Placobranchoidea</taxon>
        <taxon>Plakobranchidae</taxon>
        <taxon>Elysia</taxon>
    </lineage>
</organism>
<evidence type="ECO:0000256" key="1">
    <source>
        <dbReference type="ARBA" id="ARBA00004323"/>
    </source>
</evidence>
<dbReference type="InterPro" id="IPR005331">
    <property type="entry name" value="Sulfotransferase"/>
</dbReference>
<evidence type="ECO:0000256" key="10">
    <source>
        <dbReference type="SAM" id="MobiDB-lite"/>
    </source>
</evidence>